<protein>
    <recommendedName>
        <fullName evidence="5">MYND-type domain-containing protein</fullName>
    </recommendedName>
</protein>
<feature type="domain" description="MYND-type" evidence="5">
    <location>
        <begin position="39"/>
        <end position="75"/>
    </location>
</feature>
<keyword evidence="7" id="KW-1185">Reference proteome</keyword>
<comment type="caution">
    <text evidence="6">The sequence shown here is derived from an EMBL/GenBank/DDBJ whole genome shotgun (WGS) entry which is preliminary data.</text>
</comment>
<keyword evidence="3" id="KW-0862">Zinc</keyword>
<evidence type="ECO:0000256" key="1">
    <source>
        <dbReference type="ARBA" id="ARBA00022723"/>
    </source>
</evidence>
<dbReference type="Gene3D" id="6.10.140.2220">
    <property type="match status" value="1"/>
</dbReference>
<organism evidence="6 7">
    <name type="scientific">Orbilia javanica</name>
    <dbReference type="NCBI Taxonomy" id="47235"/>
    <lineage>
        <taxon>Eukaryota</taxon>
        <taxon>Fungi</taxon>
        <taxon>Dikarya</taxon>
        <taxon>Ascomycota</taxon>
        <taxon>Pezizomycotina</taxon>
        <taxon>Orbiliomycetes</taxon>
        <taxon>Orbiliales</taxon>
        <taxon>Orbiliaceae</taxon>
        <taxon>Orbilia</taxon>
    </lineage>
</organism>
<reference evidence="6 7" key="1">
    <citation type="submission" date="2019-10" db="EMBL/GenBank/DDBJ databases">
        <authorList>
            <person name="Palmer J.M."/>
        </authorList>
    </citation>
    <scope>NUCLEOTIDE SEQUENCE [LARGE SCALE GENOMIC DNA]</scope>
    <source>
        <strain evidence="6 7">TWF718</strain>
    </source>
</reference>
<evidence type="ECO:0000256" key="2">
    <source>
        <dbReference type="ARBA" id="ARBA00022771"/>
    </source>
</evidence>
<dbReference type="SUPFAM" id="SSF144232">
    <property type="entry name" value="HIT/MYND zinc finger-like"/>
    <property type="match status" value="1"/>
</dbReference>
<dbReference type="AlphaFoldDB" id="A0AAN8MIL6"/>
<dbReference type="PROSITE" id="PS01360">
    <property type="entry name" value="ZF_MYND_1"/>
    <property type="match status" value="1"/>
</dbReference>
<name>A0AAN8MIL6_9PEZI</name>
<sequence length="499" mass="57178">MCGSPLEILPESIRLETPFVIPAQRESMDVHTPLYENQCEVCGCETETCCKGCKSIFYCSEYHRQQHYEDHGEECLEIQAAKANLSDAEGSFRHQKLCPEYRDLKTILACLENGKAPGLGYKCFCTTYCSDIMMARFNLIAAYLQVKTHRAAVNACNVAIATQFLGRCDPMKIRCITTNLMIRVGSKQNAYDFIKFWLVNGDQYVCTAKKPAPFLNVRNANAFEPCTRLFGAFDNVGMDPPVSFLIPLALIKLKLIADVEELRNCQVLREKLPFDIVYMIKPYLCDTGIVENRPKILGIDAKRGYKKVIKKLEKDMDLIFEIVGRAFGGKYIVWRSFFEKTPKKLDYRYPKEVQKIYNYNADAWMETPGGYEWILKKLAHACYKHVTAENRKYAAAQISSLYNIISSDDRIEPPAIVGEMADPGVQERWLGYLTPPPYKQYTRSVDLTTRAGTDEEDETKPDPYGYEYLYEAYEEQQPEDVFQSLVESFGFGFDSYKHL</sequence>
<gene>
    <name evidence="6" type="ORF">TWF718_011112</name>
</gene>
<dbReference type="InterPro" id="IPR002893">
    <property type="entry name" value="Znf_MYND"/>
</dbReference>
<dbReference type="EMBL" id="JAVHNR010000009">
    <property type="protein sequence ID" value="KAK6333293.1"/>
    <property type="molecule type" value="Genomic_DNA"/>
</dbReference>
<evidence type="ECO:0000313" key="7">
    <source>
        <dbReference type="Proteomes" id="UP001313282"/>
    </source>
</evidence>
<evidence type="ECO:0000259" key="5">
    <source>
        <dbReference type="PROSITE" id="PS50865"/>
    </source>
</evidence>
<dbReference type="PROSITE" id="PS50865">
    <property type="entry name" value="ZF_MYND_2"/>
    <property type="match status" value="1"/>
</dbReference>
<dbReference type="Proteomes" id="UP001313282">
    <property type="component" value="Unassembled WGS sequence"/>
</dbReference>
<evidence type="ECO:0000256" key="4">
    <source>
        <dbReference type="PROSITE-ProRule" id="PRU00134"/>
    </source>
</evidence>
<accession>A0AAN8MIL6</accession>
<dbReference type="GO" id="GO:0008270">
    <property type="term" value="F:zinc ion binding"/>
    <property type="evidence" value="ECO:0007669"/>
    <property type="project" value="UniProtKB-KW"/>
</dbReference>
<keyword evidence="2 4" id="KW-0863">Zinc-finger</keyword>
<proteinExistence type="predicted"/>
<keyword evidence="1" id="KW-0479">Metal-binding</keyword>
<evidence type="ECO:0000256" key="3">
    <source>
        <dbReference type="ARBA" id="ARBA00022833"/>
    </source>
</evidence>
<evidence type="ECO:0000313" key="6">
    <source>
        <dbReference type="EMBL" id="KAK6333293.1"/>
    </source>
</evidence>